<organism evidence="10 13">
    <name type="scientific">Neodiprion lecontei</name>
    <name type="common">Redheaded pine sawfly</name>
    <dbReference type="NCBI Taxonomy" id="441921"/>
    <lineage>
        <taxon>Eukaryota</taxon>
        <taxon>Metazoa</taxon>
        <taxon>Ecdysozoa</taxon>
        <taxon>Arthropoda</taxon>
        <taxon>Hexapoda</taxon>
        <taxon>Insecta</taxon>
        <taxon>Pterygota</taxon>
        <taxon>Neoptera</taxon>
        <taxon>Endopterygota</taxon>
        <taxon>Hymenoptera</taxon>
        <taxon>Tenthredinoidea</taxon>
        <taxon>Diprionidae</taxon>
        <taxon>Diprioninae</taxon>
        <taxon>Neodiprion</taxon>
    </lineage>
</organism>
<keyword evidence="3" id="KW-0677">Repeat</keyword>
<dbReference type="InterPro" id="IPR013098">
    <property type="entry name" value="Ig_I-set"/>
</dbReference>
<feature type="signal peptide" evidence="8">
    <location>
        <begin position="1"/>
        <end position="21"/>
    </location>
</feature>
<dbReference type="InterPro" id="IPR013783">
    <property type="entry name" value="Ig-like_fold"/>
</dbReference>
<dbReference type="InterPro" id="IPR032675">
    <property type="entry name" value="LRR_dom_sf"/>
</dbReference>
<keyword evidence="7" id="KW-1133">Transmembrane helix</keyword>
<evidence type="ECO:0000256" key="7">
    <source>
        <dbReference type="SAM" id="Phobius"/>
    </source>
</evidence>
<feature type="chain" id="PRO_5045024538" evidence="8">
    <location>
        <begin position="22"/>
        <end position="720"/>
    </location>
</feature>
<evidence type="ECO:0000256" key="6">
    <source>
        <dbReference type="SAM" id="MobiDB-lite"/>
    </source>
</evidence>
<dbReference type="RefSeq" id="XP_046599979.1">
    <property type="nucleotide sequence ID" value="XM_046744023.1"/>
</dbReference>
<dbReference type="SUPFAM" id="SSF48726">
    <property type="entry name" value="Immunoglobulin"/>
    <property type="match status" value="1"/>
</dbReference>
<dbReference type="SMART" id="SM00408">
    <property type="entry name" value="IGc2"/>
    <property type="match status" value="1"/>
</dbReference>
<feature type="domain" description="Ig-like" evidence="9">
    <location>
        <begin position="264"/>
        <end position="359"/>
    </location>
</feature>
<evidence type="ECO:0000313" key="10">
    <source>
        <dbReference type="Proteomes" id="UP000829291"/>
    </source>
</evidence>
<dbReference type="PANTHER" id="PTHR24366">
    <property type="entry name" value="IG(IMMUNOGLOBULIN) AND LRR(LEUCINE RICH REPEAT) DOMAINS"/>
    <property type="match status" value="1"/>
</dbReference>
<dbReference type="RefSeq" id="XP_046599978.1">
    <property type="nucleotide sequence ID" value="XM_046744022.1"/>
</dbReference>
<evidence type="ECO:0000313" key="13">
    <source>
        <dbReference type="RefSeq" id="XP_046599977.1"/>
    </source>
</evidence>
<dbReference type="CDD" id="cd00096">
    <property type="entry name" value="Ig"/>
    <property type="match status" value="1"/>
</dbReference>
<reference evidence="11 12" key="1">
    <citation type="submission" date="2025-05" db="UniProtKB">
        <authorList>
            <consortium name="RefSeq"/>
        </authorList>
    </citation>
    <scope>IDENTIFICATION</scope>
    <source>
        <tissue evidence="11 12">Thorax and Abdomen</tissue>
    </source>
</reference>
<evidence type="ECO:0000259" key="9">
    <source>
        <dbReference type="PROSITE" id="PS50835"/>
    </source>
</evidence>
<evidence type="ECO:0000256" key="3">
    <source>
        <dbReference type="ARBA" id="ARBA00022737"/>
    </source>
</evidence>
<keyword evidence="10" id="KW-1185">Reference proteome</keyword>
<keyword evidence="7" id="KW-0812">Transmembrane</keyword>
<dbReference type="Gene3D" id="3.80.10.10">
    <property type="entry name" value="Ribonuclease Inhibitor"/>
    <property type="match status" value="2"/>
</dbReference>
<dbReference type="InterPro" id="IPR003598">
    <property type="entry name" value="Ig_sub2"/>
</dbReference>
<dbReference type="SMART" id="SM00369">
    <property type="entry name" value="LRR_TYP"/>
    <property type="match status" value="5"/>
</dbReference>
<feature type="compositionally biased region" description="Polar residues" evidence="6">
    <location>
        <begin position="611"/>
        <end position="623"/>
    </location>
</feature>
<dbReference type="InterPro" id="IPR036179">
    <property type="entry name" value="Ig-like_dom_sf"/>
</dbReference>
<evidence type="ECO:0000313" key="11">
    <source>
        <dbReference type="RefSeq" id="XP_046599974.1"/>
    </source>
</evidence>
<dbReference type="SMART" id="SM00409">
    <property type="entry name" value="IG"/>
    <property type="match status" value="1"/>
</dbReference>
<dbReference type="InterPro" id="IPR007110">
    <property type="entry name" value="Ig-like_dom"/>
</dbReference>
<dbReference type="Pfam" id="PF13855">
    <property type="entry name" value="LRR_8"/>
    <property type="match status" value="2"/>
</dbReference>
<protein>
    <submittedName>
        <fullName evidence="11 12">Leucine-rich repeat-containing protein 24-like</fullName>
    </submittedName>
</protein>
<dbReference type="InterPro" id="IPR003599">
    <property type="entry name" value="Ig_sub"/>
</dbReference>
<dbReference type="Gene3D" id="2.60.40.10">
    <property type="entry name" value="Immunoglobulins"/>
    <property type="match status" value="1"/>
</dbReference>
<evidence type="ECO:0000256" key="2">
    <source>
        <dbReference type="ARBA" id="ARBA00022729"/>
    </source>
</evidence>
<dbReference type="SUPFAM" id="SSF52058">
    <property type="entry name" value="L domain-like"/>
    <property type="match status" value="1"/>
</dbReference>
<evidence type="ECO:0000256" key="4">
    <source>
        <dbReference type="ARBA" id="ARBA00023157"/>
    </source>
</evidence>
<evidence type="ECO:0000313" key="14">
    <source>
        <dbReference type="RefSeq" id="XP_046599978.1"/>
    </source>
</evidence>
<feature type="transmembrane region" description="Helical" evidence="7">
    <location>
        <begin position="376"/>
        <end position="403"/>
    </location>
</feature>
<evidence type="ECO:0000313" key="12">
    <source>
        <dbReference type="RefSeq" id="XP_046599976.1"/>
    </source>
</evidence>
<dbReference type="InterPro" id="IPR000483">
    <property type="entry name" value="Cys-rich_flank_reg_C"/>
</dbReference>
<keyword evidence="2 8" id="KW-0732">Signal</keyword>
<evidence type="ECO:0000256" key="1">
    <source>
        <dbReference type="ARBA" id="ARBA00022614"/>
    </source>
</evidence>
<keyword evidence="4" id="KW-1015">Disulfide bond</keyword>
<dbReference type="SMART" id="SM00082">
    <property type="entry name" value="LRRCT"/>
    <property type="match status" value="1"/>
</dbReference>
<dbReference type="PROSITE" id="PS50835">
    <property type="entry name" value="IG_LIKE"/>
    <property type="match status" value="1"/>
</dbReference>
<dbReference type="Pfam" id="PF07679">
    <property type="entry name" value="I-set"/>
    <property type="match status" value="1"/>
</dbReference>
<sequence length="720" mass="78346">MDSTLVFLVGFLLATARICGGQEDWDCEAPCKCKWISGRKSAECIQQNLTTVPNWLSSVIQSLDLTGNALVNLRRDAFLEVKLDNLQKLTLRDCGIETIHAGAFNGLKIVIEIDLSHNKIKVLRPGTFGDTDKLRILYLNTNLIQQLESGVFVNNTFLQRIDMSNNRLERIGQHPFVNLPGLHAIALNRNNLTHLRKQIFENLPKLGSLEVHENPWKCDCHLKEFRDWLMNTTFYTDQTTCAQPPNLAGRIWRGIKSEEFACRPKIVYVGPAPLVEIGPGDVTLVCKVFGTPLPEVTWWLRQRELSNSSRRYPLETKSYVLSKAGSWLNLTIPKATSADKGEYECRAVSPGGSEKKNVTLTVLGDVVGNTESGVSLALALGLGLTALLVLVLLTLVLCACYCCRKRSRPNEKSTEANAIEHHGLGDQEKSLITAINPVVKPPRRYEAAPSVTSHGTETTELNRTLLDNESVFAGGVGDDDRERSTPELDQGSTLPRGATYRQYPPDLLAFSGGRGASPTSQASTAPDSSRLPSQPGSFSPTGTIASFPPGFKTLPHNRSAAPYSSGPPVLPRHGYVTIPRRPRAPSWSSAPPTSPDGLEPVYDNLGIRTTADGSSVLSLNKSPEPSGMRGRPLPGTPTAHFHPAIQRSTPNILAASPNDRAAPEGAPEWPSKLADETEVPFLAGGGTLGRKIPPRPPPKPKKKSANGPLYEDEGEDGTEV</sequence>
<dbReference type="RefSeq" id="XP_046599974.1">
    <property type="nucleotide sequence ID" value="XM_046744018.1"/>
</dbReference>
<feature type="compositionally biased region" description="Acidic residues" evidence="6">
    <location>
        <begin position="710"/>
        <end position="720"/>
    </location>
</feature>
<dbReference type="PANTHER" id="PTHR24366:SF163">
    <property type="entry name" value="KEKKON4"/>
    <property type="match status" value="1"/>
</dbReference>
<dbReference type="InterPro" id="IPR001611">
    <property type="entry name" value="Leu-rich_rpt"/>
</dbReference>
<feature type="compositionally biased region" description="Polar residues" evidence="6">
    <location>
        <begin position="517"/>
        <end position="544"/>
    </location>
</feature>
<keyword evidence="1" id="KW-0433">Leucine-rich repeat</keyword>
<dbReference type="InterPro" id="IPR003591">
    <property type="entry name" value="Leu-rich_rpt_typical-subtyp"/>
</dbReference>
<dbReference type="RefSeq" id="XP_046599977.1">
    <property type="nucleotide sequence ID" value="XM_046744021.1"/>
</dbReference>
<keyword evidence="5" id="KW-0325">Glycoprotein</keyword>
<dbReference type="Proteomes" id="UP000829291">
    <property type="component" value="Chromosome 6"/>
</dbReference>
<evidence type="ECO:0000256" key="5">
    <source>
        <dbReference type="ARBA" id="ARBA00023180"/>
    </source>
</evidence>
<dbReference type="RefSeq" id="XP_046599976.1">
    <property type="nucleotide sequence ID" value="XM_046744020.1"/>
</dbReference>
<name>A0ABM3GI86_NEOLC</name>
<dbReference type="GeneID" id="107217056"/>
<gene>
    <name evidence="11 12 13 14 15" type="primary">LOC107217056</name>
</gene>
<feature type="region of interest" description="Disordered" evidence="6">
    <location>
        <begin position="445"/>
        <end position="720"/>
    </location>
</feature>
<feature type="compositionally biased region" description="Polar residues" evidence="6">
    <location>
        <begin position="450"/>
        <end position="467"/>
    </location>
</feature>
<evidence type="ECO:0000256" key="8">
    <source>
        <dbReference type="SAM" id="SignalP"/>
    </source>
</evidence>
<evidence type="ECO:0000313" key="15">
    <source>
        <dbReference type="RefSeq" id="XP_046599979.1"/>
    </source>
</evidence>
<keyword evidence="7" id="KW-0472">Membrane</keyword>
<proteinExistence type="predicted"/>
<accession>A0ABM3GI86</accession>